<dbReference type="PANTHER" id="PTHR34611">
    <property type="match status" value="1"/>
</dbReference>
<sequence length="303" mass="34703">MLRSVVPREVADQIQWESLERVSVAFIDEEFSKLYADLLFAAKLRGHEAFLWLLFEHQSSSDPWMAFRVLEYAVRVWKDWLRAHEKATRLPAIVPVVLHHSERGWTASTSFSELLDLDEGTKKALGPYLIDFRFLLDDLTRHTDDEIQARALTELAEMVALAFKHLPYDEEPVRTLEKVAPLMVRLMNEHDGLAALSAFFRYTMQVSDVESGTLRTFVATNVGKKAEEIVMSTAEKLIQQGQREGRVALLRKLFIARFGAFPAEVAERARHVSPEELDHWAERLLMAQSIDEVFDGSASHRPL</sequence>
<dbReference type="Pfam" id="PF04754">
    <property type="entry name" value="Transposase_31"/>
    <property type="match status" value="1"/>
</dbReference>
<evidence type="ECO:0000259" key="1">
    <source>
        <dbReference type="Pfam" id="PF04754"/>
    </source>
</evidence>
<dbReference type="EMBL" id="CP089984">
    <property type="protein sequence ID" value="WXB17463.1"/>
    <property type="molecule type" value="Genomic_DNA"/>
</dbReference>
<evidence type="ECO:0000313" key="3">
    <source>
        <dbReference type="Proteomes" id="UP001370348"/>
    </source>
</evidence>
<organism evidence="2 3">
    <name type="scientific">Pendulispora albinea</name>
    <dbReference type="NCBI Taxonomy" id="2741071"/>
    <lineage>
        <taxon>Bacteria</taxon>
        <taxon>Pseudomonadati</taxon>
        <taxon>Myxococcota</taxon>
        <taxon>Myxococcia</taxon>
        <taxon>Myxococcales</taxon>
        <taxon>Sorangiineae</taxon>
        <taxon>Pendulisporaceae</taxon>
        <taxon>Pendulispora</taxon>
    </lineage>
</organism>
<dbReference type="InterPro" id="IPR006842">
    <property type="entry name" value="Transposase_31"/>
</dbReference>
<accession>A0ABZ2M2Z8</accession>
<protein>
    <submittedName>
        <fullName evidence="2">Rpn family recombination-promoting nuclease/putative transposase</fullName>
    </submittedName>
</protein>
<feature type="domain" description="Transposase (putative) YhgA-like" evidence="1">
    <location>
        <begin position="2"/>
        <end position="180"/>
    </location>
</feature>
<keyword evidence="3" id="KW-1185">Reference proteome</keyword>
<dbReference type="PANTHER" id="PTHR34611:SF2">
    <property type="entry name" value="INACTIVE RECOMBINATION-PROMOTING NUCLEASE-LIKE PROTEIN RPNE-RELATED"/>
    <property type="match status" value="1"/>
</dbReference>
<proteinExistence type="predicted"/>
<reference evidence="2 3" key="1">
    <citation type="submission" date="2021-12" db="EMBL/GenBank/DDBJ databases">
        <title>Discovery of the Pendulisporaceae a myxobacterial family with distinct sporulation behavior and unique specialized metabolism.</title>
        <authorList>
            <person name="Garcia R."/>
            <person name="Popoff A."/>
            <person name="Bader C.D."/>
            <person name="Loehr J."/>
            <person name="Walesch S."/>
            <person name="Walt C."/>
            <person name="Boldt J."/>
            <person name="Bunk B."/>
            <person name="Haeckl F.J.F.P.J."/>
            <person name="Gunesch A.P."/>
            <person name="Birkelbach J."/>
            <person name="Nuebel U."/>
            <person name="Pietschmann T."/>
            <person name="Bach T."/>
            <person name="Mueller R."/>
        </authorList>
    </citation>
    <scope>NUCLEOTIDE SEQUENCE [LARGE SCALE GENOMIC DNA]</scope>
    <source>
        <strain evidence="2 3">MSr11954</strain>
    </source>
</reference>
<dbReference type="Proteomes" id="UP001370348">
    <property type="component" value="Chromosome"/>
</dbReference>
<gene>
    <name evidence="2" type="ORF">LZC94_09305</name>
</gene>
<name>A0ABZ2M2Z8_9BACT</name>
<evidence type="ECO:0000313" key="2">
    <source>
        <dbReference type="EMBL" id="WXB17463.1"/>
    </source>
</evidence>
<dbReference type="InterPro" id="IPR051699">
    <property type="entry name" value="Rpn/YhgA-like_nuclease"/>
</dbReference>